<evidence type="ECO:0000313" key="1">
    <source>
        <dbReference type="EMBL" id="MFC6759595.1"/>
    </source>
</evidence>
<name>A0ABW2B1N4_9RHOB</name>
<protein>
    <submittedName>
        <fullName evidence="1">Uncharacterized protein</fullName>
    </submittedName>
</protein>
<evidence type="ECO:0000313" key="2">
    <source>
        <dbReference type="Proteomes" id="UP001596353"/>
    </source>
</evidence>
<sequence length="55" mass="5521">MTNFHFSAALLATVSTISLAGAVRGEELILDDLVVDGSACIGATAQLARCSAAPT</sequence>
<organism evidence="1 2">
    <name type="scientific">Sulfitobacter porphyrae</name>
    <dbReference type="NCBI Taxonomy" id="1246864"/>
    <lineage>
        <taxon>Bacteria</taxon>
        <taxon>Pseudomonadati</taxon>
        <taxon>Pseudomonadota</taxon>
        <taxon>Alphaproteobacteria</taxon>
        <taxon>Rhodobacterales</taxon>
        <taxon>Roseobacteraceae</taxon>
        <taxon>Sulfitobacter</taxon>
    </lineage>
</organism>
<keyword evidence="2" id="KW-1185">Reference proteome</keyword>
<proteinExistence type="predicted"/>
<dbReference type="Proteomes" id="UP001596353">
    <property type="component" value="Unassembled WGS sequence"/>
</dbReference>
<dbReference type="EMBL" id="JBHSWG010000001">
    <property type="protein sequence ID" value="MFC6759595.1"/>
    <property type="molecule type" value="Genomic_DNA"/>
</dbReference>
<gene>
    <name evidence="1" type="ORF">ACFQFQ_09040</name>
</gene>
<reference evidence="2" key="1">
    <citation type="journal article" date="2019" name="Int. J. Syst. Evol. Microbiol.">
        <title>The Global Catalogue of Microorganisms (GCM) 10K type strain sequencing project: providing services to taxonomists for standard genome sequencing and annotation.</title>
        <authorList>
            <consortium name="The Broad Institute Genomics Platform"/>
            <consortium name="The Broad Institute Genome Sequencing Center for Infectious Disease"/>
            <person name="Wu L."/>
            <person name="Ma J."/>
        </authorList>
    </citation>
    <scope>NUCLEOTIDE SEQUENCE [LARGE SCALE GENOMIC DNA]</scope>
    <source>
        <strain evidence="2">CCUG 66188</strain>
    </source>
</reference>
<comment type="caution">
    <text evidence="1">The sequence shown here is derived from an EMBL/GenBank/DDBJ whole genome shotgun (WGS) entry which is preliminary data.</text>
</comment>
<accession>A0ABW2B1N4</accession>